<dbReference type="Gramene" id="RZC71464">
    <property type="protein sequence ID" value="RZC71464"/>
    <property type="gene ID" value="C5167_034643"/>
</dbReference>
<evidence type="ECO:0000313" key="3">
    <source>
        <dbReference type="Proteomes" id="UP000316621"/>
    </source>
</evidence>
<name>A0A4Y7KDK1_PAPSO</name>
<keyword evidence="3" id="KW-1185">Reference proteome</keyword>
<organism evidence="2 3">
    <name type="scientific">Papaver somniferum</name>
    <name type="common">Opium poppy</name>
    <dbReference type="NCBI Taxonomy" id="3469"/>
    <lineage>
        <taxon>Eukaryota</taxon>
        <taxon>Viridiplantae</taxon>
        <taxon>Streptophyta</taxon>
        <taxon>Embryophyta</taxon>
        <taxon>Tracheophyta</taxon>
        <taxon>Spermatophyta</taxon>
        <taxon>Magnoliopsida</taxon>
        <taxon>Ranunculales</taxon>
        <taxon>Papaveraceae</taxon>
        <taxon>Papaveroideae</taxon>
        <taxon>Papaver</taxon>
    </lineage>
</organism>
<evidence type="ECO:0000256" key="1">
    <source>
        <dbReference type="SAM" id="MobiDB-lite"/>
    </source>
</evidence>
<reference evidence="2 3" key="1">
    <citation type="journal article" date="2018" name="Science">
        <title>The opium poppy genome and morphinan production.</title>
        <authorList>
            <person name="Guo L."/>
            <person name="Winzer T."/>
            <person name="Yang X."/>
            <person name="Li Y."/>
            <person name="Ning Z."/>
            <person name="He Z."/>
            <person name="Teodor R."/>
            <person name="Lu Y."/>
            <person name="Bowser T.A."/>
            <person name="Graham I.A."/>
            <person name="Ye K."/>
        </authorList>
    </citation>
    <scope>NUCLEOTIDE SEQUENCE [LARGE SCALE GENOMIC DNA]</scope>
    <source>
        <strain evidence="3">cv. HN1</strain>
        <tissue evidence="2">Leaves</tissue>
    </source>
</reference>
<dbReference type="EMBL" id="CM010721">
    <property type="protein sequence ID" value="RZC71464.1"/>
    <property type="molecule type" value="Genomic_DNA"/>
</dbReference>
<dbReference type="AlphaFoldDB" id="A0A4Y7KDK1"/>
<gene>
    <name evidence="2" type="ORF">C5167_034643</name>
</gene>
<evidence type="ECO:0000313" key="2">
    <source>
        <dbReference type="EMBL" id="RZC71464.1"/>
    </source>
</evidence>
<protein>
    <submittedName>
        <fullName evidence="2">Uncharacterized protein</fullName>
    </submittedName>
</protein>
<sequence>MDKAMEIAHHPKVHVQKFPLLTTVSKVTEQEKALAGLHWFSNMSEHLDQQLLSLEESKDTEQHPGNNSLT</sequence>
<proteinExistence type="predicted"/>
<accession>A0A4Y7KDK1</accession>
<feature type="region of interest" description="Disordered" evidence="1">
    <location>
        <begin position="50"/>
        <end position="70"/>
    </location>
</feature>
<dbReference type="Proteomes" id="UP000316621">
    <property type="component" value="Chromosome 7"/>
</dbReference>